<feature type="transmembrane region" description="Helical" evidence="7">
    <location>
        <begin position="143"/>
        <end position="163"/>
    </location>
</feature>
<dbReference type="InterPro" id="IPR002751">
    <property type="entry name" value="CbiM/NikMN"/>
</dbReference>
<keyword evidence="2" id="KW-0813">Transport</keyword>
<evidence type="ECO:0000256" key="5">
    <source>
        <dbReference type="ARBA" id="ARBA00022989"/>
    </source>
</evidence>
<dbReference type="EMBL" id="CAADFU010000037">
    <property type="protein sequence ID" value="VFK44411.1"/>
    <property type="molecule type" value="Genomic_DNA"/>
</dbReference>
<dbReference type="EMBL" id="CAADHB010000068">
    <property type="protein sequence ID" value="VFK79834.1"/>
    <property type="molecule type" value="Genomic_DNA"/>
</dbReference>
<evidence type="ECO:0000256" key="1">
    <source>
        <dbReference type="ARBA" id="ARBA00004651"/>
    </source>
</evidence>
<evidence type="ECO:0000313" key="9">
    <source>
        <dbReference type="EMBL" id="VFK44411.1"/>
    </source>
</evidence>
<dbReference type="GO" id="GO:0000041">
    <property type="term" value="P:transition metal ion transport"/>
    <property type="evidence" value="ECO:0007669"/>
    <property type="project" value="InterPro"/>
</dbReference>
<feature type="transmembrane region" description="Helical" evidence="7">
    <location>
        <begin position="169"/>
        <end position="191"/>
    </location>
</feature>
<reference evidence="10" key="1">
    <citation type="submission" date="2019-02" db="EMBL/GenBank/DDBJ databases">
        <authorList>
            <person name="Gruber-Vodicka R. H."/>
            <person name="Seah K. B. B."/>
        </authorList>
    </citation>
    <scope>NUCLEOTIDE SEQUENCE</scope>
    <source>
        <strain evidence="10">BECK_S127</strain>
        <strain evidence="9">BECK_S1320</strain>
        <strain evidence="8">BECK_S1321</strain>
    </source>
</reference>
<feature type="transmembrane region" description="Helical" evidence="7">
    <location>
        <begin position="39"/>
        <end position="59"/>
    </location>
</feature>
<name>A0A451BNH7_9GAMM</name>
<evidence type="ECO:0000256" key="2">
    <source>
        <dbReference type="ARBA" id="ARBA00022448"/>
    </source>
</evidence>
<organism evidence="10">
    <name type="scientific">Candidatus Kentrum sp. SD</name>
    <dbReference type="NCBI Taxonomy" id="2126332"/>
    <lineage>
        <taxon>Bacteria</taxon>
        <taxon>Pseudomonadati</taxon>
        <taxon>Pseudomonadota</taxon>
        <taxon>Gammaproteobacteria</taxon>
        <taxon>Candidatus Kentrum</taxon>
    </lineage>
</organism>
<evidence type="ECO:0000256" key="4">
    <source>
        <dbReference type="ARBA" id="ARBA00022692"/>
    </source>
</evidence>
<keyword evidence="3" id="KW-1003">Cell membrane</keyword>
<accession>A0A451BNH7</accession>
<feature type="transmembrane region" description="Helical" evidence="7">
    <location>
        <begin position="7"/>
        <end position="27"/>
    </location>
</feature>
<sequence length="216" mass="23787">MHIEPGFVAPAKVILANVAIIGVLGYYARHMLFKPTVWLRAGLAALFFSLFMQSFHMPVGPSELHFVGAMAMYLLLGFVPTLFGFAVGLLLQGMLFNPGDLYHLAVNSLSLIIPLIVVHKTLGRTFSGDVTCLRWSTILKLDAMYYAGMSIIVGFWLVIGEVATPFSAWAAWASSYLAIVAFEPLFTYGASRLLGRYRDNRWLAICFAIEPAKATS</sequence>
<evidence type="ECO:0000256" key="7">
    <source>
        <dbReference type="SAM" id="Phobius"/>
    </source>
</evidence>
<protein>
    <submittedName>
        <fullName evidence="10">ABC-type Co2+ transport system, permease component</fullName>
    </submittedName>
</protein>
<dbReference type="EMBL" id="CAADFR010000057">
    <property type="protein sequence ID" value="VFK40266.1"/>
    <property type="molecule type" value="Genomic_DNA"/>
</dbReference>
<evidence type="ECO:0000313" key="8">
    <source>
        <dbReference type="EMBL" id="VFK40266.1"/>
    </source>
</evidence>
<dbReference type="GO" id="GO:0005886">
    <property type="term" value="C:plasma membrane"/>
    <property type="evidence" value="ECO:0007669"/>
    <property type="project" value="UniProtKB-SubCell"/>
</dbReference>
<keyword evidence="4 7" id="KW-0812">Transmembrane</keyword>
<gene>
    <name evidence="10" type="ORF">BECKSD772D_GA0070982_106814</name>
    <name evidence="9" type="ORF">BECKSD772E_GA0070983_103720</name>
    <name evidence="8" type="ORF">BECKSD772F_GA0070984_105710</name>
</gene>
<evidence type="ECO:0000256" key="3">
    <source>
        <dbReference type="ARBA" id="ARBA00022475"/>
    </source>
</evidence>
<dbReference type="Pfam" id="PF01891">
    <property type="entry name" value="CbiM"/>
    <property type="match status" value="1"/>
</dbReference>
<feature type="transmembrane region" description="Helical" evidence="7">
    <location>
        <begin position="71"/>
        <end position="95"/>
    </location>
</feature>
<evidence type="ECO:0000256" key="6">
    <source>
        <dbReference type="ARBA" id="ARBA00023136"/>
    </source>
</evidence>
<evidence type="ECO:0000313" key="10">
    <source>
        <dbReference type="EMBL" id="VFK79834.1"/>
    </source>
</evidence>
<comment type="subcellular location">
    <subcellularLocation>
        <location evidence="1">Cell membrane</location>
        <topology evidence="1">Multi-pass membrane protein</topology>
    </subcellularLocation>
</comment>
<proteinExistence type="predicted"/>
<keyword evidence="5 7" id="KW-1133">Transmembrane helix</keyword>
<keyword evidence="6 7" id="KW-0472">Membrane</keyword>
<dbReference type="AlphaFoldDB" id="A0A451BNH7"/>
<dbReference type="Gene3D" id="1.10.1760.20">
    <property type="match status" value="1"/>
</dbReference>